<dbReference type="Proteomes" id="UP000176634">
    <property type="component" value="Unassembled WGS sequence"/>
</dbReference>
<accession>A0A1F6P9B2</accession>
<dbReference type="EMBL" id="MFRA01000005">
    <property type="protein sequence ID" value="OGH92543.1"/>
    <property type="molecule type" value="Genomic_DNA"/>
</dbReference>
<sequence length="75" mass="8485">MPKTVECVLCEREIETDDEDVAVCDDCAKVDPEAALEAKVDVQLRALPLSPWLEDGFLFDTDRLGDREMRLSQDD</sequence>
<organism evidence="1 2">
    <name type="scientific">Candidatus Magasanikbacteria bacterium RIFOXYD1_FULL_40_23</name>
    <dbReference type="NCBI Taxonomy" id="1798705"/>
    <lineage>
        <taxon>Bacteria</taxon>
        <taxon>Candidatus Magasanikiibacteriota</taxon>
    </lineage>
</organism>
<dbReference type="AlphaFoldDB" id="A0A1F6P9B2"/>
<dbReference type="STRING" id="1798705.A2563_02595"/>
<evidence type="ECO:0000313" key="2">
    <source>
        <dbReference type="Proteomes" id="UP000176634"/>
    </source>
</evidence>
<protein>
    <submittedName>
        <fullName evidence="1">Uncharacterized protein</fullName>
    </submittedName>
</protein>
<reference evidence="1 2" key="1">
    <citation type="journal article" date="2016" name="Nat. Commun.">
        <title>Thousands of microbial genomes shed light on interconnected biogeochemical processes in an aquifer system.</title>
        <authorList>
            <person name="Anantharaman K."/>
            <person name="Brown C.T."/>
            <person name="Hug L.A."/>
            <person name="Sharon I."/>
            <person name="Castelle C.J."/>
            <person name="Probst A.J."/>
            <person name="Thomas B.C."/>
            <person name="Singh A."/>
            <person name="Wilkins M.J."/>
            <person name="Karaoz U."/>
            <person name="Brodie E.L."/>
            <person name="Williams K.H."/>
            <person name="Hubbard S.S."/>
            <person name="Banfield J.F."/>
        </authorList>
    </citation>
    <scope>NUCLEOTIDE SEQUENCE [LARGE SCALE GENOMIC DNA]</scope>
</reference>
<proteinExistence type="predicted"/>
<comment type="caution">
    <text evidence="1">The sequence shown here is derived from an EMBL/GenBank/DDBJ whole genome shotgun (WGS) entry which is preliminary data.</text>
</comment>
<evidence type="ECO:0000313" key="1">
    <source>
        <dbReference type="EMBL" id="OGH92543.1"/>
    </source>
</evidence>
<name>A0A1F6P9B2_9BACT</name>
<gene>
    <name evidence="1" type="ORF">A2563_02595</name>
</gene>